<evidence type="ECO:0000256" key="4">
    <source>
        <dbReference type="ARBA" id="ARBA00035640"/>
    </source>
</evidence>
<proteinExistence type="inferred from homology"/>
<evidence type="ECO:0000259" key="8">
    <source>
        <dbReference type="Pfam" id="PF04888"/>
    </source>
</evidence>
<dbReference type="InterPro" id="IPR006972">
    <property type="entry name" value="BipB-like_C"/>
</dbReference>
<dbReference type="GO" id="GO:0033644">
    <property type="term" value="C:host cell membrane"/>
    <property type="evidence" value="ECO:0007669"/>
    <property type="project" value="UniProtKB-SubCell"/>
</dbReference>
<gene>
    <name evidence="9" type="primary">sipB2</name>
    <name evidence="9" type="ordered locus">ETA_26820</name>
</gene>
<feature type="coiled-coil region" evidence="5">
    <location>
        <begin position="323"/>
        <end position="360"/>
    </location>
</feature>
<keyword evidence="5" id="KW-0175">Coiled coil</keyword>
<comment type="similarity">
    <text evidence="4">Belongs to the SctE/SipB/YopB family.</text>
</comment>
<keyword evidence="7" id="KW-1133">Transmembrane helix</keyword>
<sequence length="628" mass="67035">MNMQVDNYGALDNLNGGLEVSELEIKKQRNQTQRFGNPAFKEHPQLGNIRSALSILEPEQLLKVLKNAGSALSGRGGTTNIEQDRPQLALPRSSEPETSVKGSAETPEKELSGFAKATALLGKVMQLCEQASQQNILQNVSFINALFHGQGLQYLQLSEALETEGAQWASDFDALQAAQQQANALQQNVSSAQDSLGKAQGHLSELEMTAAQQDPVSPALQKQIDEAKNAVVSAQTNLTTATSQYNHHVTATLNPAIKAEGDSKAALAITQQKARELVDSLPPQRFRVIEAKIKQENPNAKGLTFLMALISQLINQSSSEDLNATAELKKKLSEAAAKDAEKKAAEYEEQVRKAEELQNTLGCVGKIFAYVVTAALTAAALVTGGATLILVAGIGVAMLAAEEIQTAMTGSSFMSDGMQWVMEKVLQPLVDLYSKIFTAVLKEFGVSDEKAEMVGKILGAIQAVIVMIGTLVVAGSVAKSLVSHLMKSLGKNISSQLLKNMMTNVSHITKSFTQGFGRSLGMGPVQTAQFATRIQSAVTVGTFLNSIAQAGGGIVAAHISVKASEARAQMMNDAAMQTMLNEIMSRAVDIFTLRMETVNSIVKNISAVAESQIQAGKYITRRMSSVAG</sequence>
<evidence type="ECO:0000313" key="9">
    <source>
        <dbReference type="EMBL" id="CAO97728.1"/>
    </source>
</evidence>
<keyword evidence="2" id="KW-1043">Host membrane</keyword>
<protein>
    <submittedName>
        <fullName evidence="9">Invasin-like protein (62 kDa antigen)</fullName>
    </submittedName>
</protein>
<dbReference type="InterPro" id="IPR003895">
    <property type="entry name" value="T3SS_SctE/BipB"/>
</dbReference>
<feature type="transmembrane region" description="Helical" evidence="7">
    <location>
        <begin position="367"/>
        <end position="400"/>
    </location>
</feature>
<dbReference type="PRINTS" id="PR01375">
    <property type="entry name" value="BACINVASINB"/>
</dbReference>
<keyword evidence="10" id="KW-1185">Reference proteome</keyword>
<dbReference type="Gene3D" id="1.20.120.330">
    <property type="entry name" value="Nucleotidyltransferases domain 2"/>
    <property type="match status" value="2"/>
</dbReference>
<feature type="transmembrane region" description="Helical" evidence="7">
    <location>
        <begin position="457"/>
        <end position="478"/>
    </location>
</feature>
<organism evidence="9 10">
    <name type="scientific">Erwinia tasmaniensis (strain DSM 17950 / CFBP 7177 / CIP 109463 / NCPPB 4357 / Et1/99)</name>
    <dbReference type="NCBI Taxonomy" id="465817"/>
    <lineage>
        <taxon>Bacteria</taxon>
        <taxon>Pseudomonadati</taxon>
        <taxon>Pseudomonadota</taxon>
        <taxon>Gammaproteobacteria</taxon>
        <taxon>Enterobacterales</taxon>
        <taxon>Erwiniaceae</taxon>
        <taxon>Erwinia</taxon>
    </lineage>
</organism>
<reference evidence="9 10" key="1">
    <citation type="journal article" date="2008" name="Environ. Microbiol.">
        <title>The genome of Erwinia tasmaniensis strain Et1/99, a non-pathogenic bacterium in the genus Erwinia.</title>
        <authorList>
            <person name="Kube M."/>
            <person name="Migdoll A.M."/>
            <person name="Mueller I."/>
            <person name="Kuhl H."/>
            <person name="Beck A."/>
            <person name="Reinhardt R."/>
            <person name="Geider K."/>
        </authorList>
    </citation>
    <scope>NUCLEOTIDE SEQUENCE [LARGE SCALE GENOMIC DNA]</scope>
    <source>
        <strain evidence="10">DSM 17950 / CFBP 7177 / CIP 109463 / NCPPB 4357 / Et1/99</strain>
    </source>
</reference>
<feature type="domain" description="Translocator protein BipB-like C-terminal" evidence="8">
    <location>
        <begin position="306"/>
        <end position="621"/>
    </location>
</feature>
<keyword evidence="3" id="KW-0843">Virulence</keyword>
<dbReference type="HOGENOM" id="CLU_027418_0_0_6"/>
<evidence type="ECO:0000313" key="10">
    <source>
        <dbReference type="Proteomes" id="UP000001726"/>
    </source>
</evidence>
<comment type="subcellular location">
    <subcellularLocation>
        <location evidence="1">Host membrane</location>
        <topology evidence="1">Multi-pass membrane protein</topology>
    </subcellularLocation>
</comment>
<evidence type="ECO:0000256" key="7">
    <source>
        <dbReference type="SAM" id="Phobius"/>
    </source>
</evidence>
<dbReference type="Proteomes" id="UP000001726">
    <property type="component" value="Chromosome"/>
</dbReference>
<evidence type="ECO:0000256" key="2">
    <source>
        <dbReference type="ARBA" id="ARBA00022870"/>
    </source>
</evidence>
<dbReference type="eggNOG" id="ENOG502ZBCB">
    <property type="taxonomic scope" value="Bacteria"/>
</dbReference>
<keyword evidence="7" id="KW-0472">Membrane</keyword>
<evidence type="ECO:0000256" key="1">
    <source>
        <dbReference type="ARBA" id="ARBA00004301"/>
    </source>
</evidence>
<dbReference type="GO" id="GO:0016020">
    <property type="term" value="C:membrane"/>
    <property type="evidence" value="ECO:0007669"/>
    <property type="project" value="InterPro"/>
</dbReference>
<dbReference type="STRING" id="465817.ETA_26820"/>
<dbReference type="Pfam" id="PF04888">
    <property type="entry name" value="SseC"/>
    <property type="match status" value="1"/>
</dbReference>
<dbReference type="RefSeq" id="WP_012442389.1">
    <property type="nucleotide sequence ID" value="NC_010694.1"/>
</dbReference>
<feature type="region of interest" description="Disordered" evidence="6">
    <location>
        <begin position="73"/>
        <end position="109"/>
    </location>
</feature>
<dbReference type="EMBL" id="CU468135">
    <property type="protein sequence ID" value="CAO97728.1"/>
    <property type="molecule type" value="Genomic_DNA"/>
</dbReference>
<dbReference type="OrthoDB" id="6623144at2"/>
<dbReference type="KEGG" id="eta:ETA_26820"/>
<dbReference type="AlphaFoldDB" id="B2VG10"/>
<keyword evidence="7" id="KW-0812">Transmembrane</keyword>
<evidence type="ECO:0000256" key="6">
    <source>
        <dbReference type="SAM" id="MobiDB-lite"/>
    </source>
</evidence>
<evidence type="ECO:0000256" key="5">
    <source>
        <dbReference type="SAM" id="Coils"/>
    </source>
</evidence>
<accession>B2VG10</accession>
<evidence type="ECO:0000256" key="3">
    <source>
        <dbReference type="ARBA" id="ARBA00023026"/>
    </source>
</evidence>
<dbReference type="GO" id="GO:0005576">
    <property type="term" value="C:extracellular region"/>
    <property type="evidence" value="ECO:0007669"/>
    <property type="project" value="InterPro"/>
</dbReference>
<name>B2VG10_ERWT9</name>